<sequence>MFIQTVGGMRAINLIVVHCSATREDRDFTEQDLDAAHRARGFQGAGYHFYIRKDGRIVNTRAVELPGAHARGHNTASIGVCYEGGLDAEGLAKDTRTAAQKESLTALLHELQRDYPGSVVCGHRDLSPDLNGNGRIDPHERLKECPSYSIKEEGY</sequence>
<evidence type="ECO:0000256" key="1">
    <source>
        <dbReference type="ARBA" id="ARBA00007553"/>
    </source>
</evidence>
<feature type="domain" description="N-acetylmuramoyl-L-alanine amidase" evidence="2">
    <location>
        <begin position="1"/>
        <end position="139"/>
    </location>
</feature>
<proteinExistence type="inferred from homology"/>
<dbReference type="GO" id="GO:0009253">
    <property type="term" value="P:peptidoglycan catabolic process"/>
    <property type="evidence" value="ECO:0007669"/>
    <property type="project" value="InterPro"/>
</dbReference>
<dbReference type="InterPro" id="IPR036505">
    <property type="entry name" value="Amidase/PGRP_sf"/>
</dbReference>
<dbReference type="InterPro" id="IPR002502">
    <property type="entry name" value="Amidase_domain"/>
</dbReference>
<keyword evidence="5" id="KW-1185">Reference proteome</keyword>
<feature type="domain" description="Peptidoglycan recognition protein family" evidence="3">
    <location>
        <begin position="3"/>
        <end position="127"/>
    </location>
</feature>
<name>A0A069CZI2_9BACE</name>
<dbReference type="InterPro" id="IPR006619">
    <property type="entry name" value="PGRP_domain_met/bac"/>
</dbReference>
<dbReference type="SMART" id="SM00644">
    <property type="entry name" value="Ami_2"/>
    <property type="match status" value="1"/>
</dbReference>
<dbReference type="PANTHER" id="PTHR11022:SF41">
    <property type="entry name" value="PEPTIDOGLYCAN-RECOGNITION PROTEIN LC-RELATED"/>
    <property type="match status" value="1"/>
</dbReference>
<dbReference type="InterPro" id="IPR015510">
    <property type="entry name" value="PGRP"/>
</dbReference>
<dbReference type="EMBL" id="BAJS01000002">
    <property type="protein sequence ID" value="GAK35572.1"/>
    <property type="molecule type" value="Genomic_DNA"/>
</dbReference>
<dbReference type="AlphaFoldDB" id="A0A069CZI2"/>
<comment type="similarity">
    <text evidence="1">Belongs to the N-acetylmuramoyl-L-alanine amidase 2 family.</text>
</comment>
<reference evidence="4 5" key="1">
    <citation type="journal article" date="2015" name="Microbes Environ.">
        <title>Distribution and evolution of nitrogen fixation genes in the phylum bacteroidetes.</title>
        <authorList>
            <person name="Inoue J."/>
            <person name="Oshima K."/>
            <person name="Suda W."/>
            <person name="Sakamoto M."/>
            <person name="Iino T."/>
            <person name="Noda S."/>
            <person name="Hongoh Y."/>
            <person name="Hattori M."/>
            <person name="Ohkuma M."/>
        </authorList>
    </citation>
    <scope>NUCLEOTIDE SEQUENCE [LARGE SCALE GENOMIC DNA]</scope>
    <source>
        <strain evidence="4 5">JCM 15093</strain>
    </source>
</reference>
<dbReference type="PANTHER" id="PTHR11022">
    <property type="entry name" value="PEPTIDOGLYCAN RECOGNITION PROTEIN"/>
    <property type="match status" value="1"/>
</dbReference>
<evidence type="ECO:0000313" key="4">
    <source>
        <dbReference type="EMBL" id="GAK35572.1"/>
    </source>
</evidence>
<comment type="caution">
    <text evidence="4">The sequence shown here is derived from an EMBL/GenBank/DDBJ whole genome shotgun (WGS) entry which is preliminary data.</text>
</comment>
<dbReference type="FunFam" id="3.40.80.10:FF:000008">
    <property type="entry name" value="N-acetylmuramoyl-L-alanine amidase"/>
    <property type="match status" value="1"/>
</dbReference>
<dbReference type="CDD" id="cd06583">
    <property type="entry name" value="PGRP"/>
    <property type="match status" value="1"/>
</dbReference>
<dbReference type="GO" id="GO:0008745">
    <property type="term" value="F:N-acetylmuramoyl-L-alanine amidase activity"/>
    <property type="evidence" value="ECO:0007669"/>
    <property type="project" value="InterPro"/>
</dbReference>
<dbReference type="Gene3D" id="3.40.80.10">
    <property type="entry name" value="Peptidoglycan recognition protein-like"/>
    <property type="match status" value="1"/>
</dbReference>
<dbReference type="eggNOG" id="COG3023">
    <property type="taxonomic scope" value="Bacteria"/>
</dbReference>
<organism evidence="4 5">
    <name type="scientific">Bacteroides graminisolvens DSM 19988 = JCM 15093</name>
    <dbReference type="NCBI Taxonomy" id="1121097"/>
    <lineage>
        <taxon>Bacteria</taxon>
        <taxon>Pseudomonadati</taxon>
        <taxon>Bacteroidota</taxon>
        <taxon>Bacteroidia</taxon>
        <taxon>Bacteroidales</taxon>
        <taxon>Bacteroidaceae</taxon>
        <taxon>Bacteroides</taxon>
    </lineage>
</organism>
<dbReference type="SMART" id="SM00701">
    <property type="entry name" value="PGRP"/>
    <property type="match status" value="1"/>
</dbReference>
<dbReference type="STRING" id="1121097.GCA_000428125_01296"/>
<evidence type="ECO:0000259" key="2">
    <source>
        <dbReference type="SMART" id="SM00644"/>
    </source>
</evidence>
<dbReference type="Pfam" id="PF01510">
    <property type="entry name" value="Amidase_2"/>
    <property type="match status" value="1"/>
</dbReference>
<evidence type="ECO:0000259" key="3">
    <source>
        <dbReference type="SMART" id="SM00701"/>
    </source>
</evidence>
<dbReference type="SUPFAM" id="SSF55846">
    <property type="entry name" value="N-acetylmuramoyl-L-alanine amidase-like"/>
    <property type="match status" value="1"/>
</dbReference>
<dbReference type="Proteomes" id="UP000027601">
    <property type="component" value="Unassembled WGS sequence"/>
</dbReference>
<evidence type="ECO:0000313" key="5">
    <source>
        <dbReference type="Proteomes" id="UP000027601"/>
    </source>
</evidence>
<accession>A0A069CZI2</accession>
<protein>
    <submittedName>
        <fullName evidence="4">N-acetylmuramoyl-L-alanine amidase</fullName>
    </submittedName>
</protein>
<dbReference type="GO" id="GO:0008270">
    <property type="term" value="F:zinc ion binding"/>
    <property type="evidence" value="ECO:0007669"/>
    <property type="project" value="InterPro"/>
</dbReference>
<gene>
    <name evidence="4" type="ORF">JCM15093_675</name>
</gene>